<gene>
    <name evidence="4" type="ORF">CLV98_11372</name>
</gene>
<organism evidence="4 5">
    <name type="scientific">Dyadobacter jejuensis</name>
    <dbReference type="NCBI Taxonomy" id="1082580"/>
    <lineage>
        <taxon>Bacteria</taxon>
        <taxon>Pseudomonadati</taxon>
        <taxon>Bacteroidota</taxon>
        <taxon>Cytophagia</taxon>
        <taxon>Cytophagales</taxon>
        <taxon>Spirosomataceae</taxon>
        <taxon>Dyadobacter</taxon>
    </lineage>
</organism>
<reference evidence="4 5" key="1">
    <citation type="submission" date="2018-03" db="EMBL/GenBank/DDBJ databases">
        <title>Genomic Encyclopedia of Archaeal and Bacterial Type Strains, Phase II (KMG-II): from individual species to whole genera.</title>
        <authorList>
            <person name="Goeker M."/>
        </authorList>
    </citation>
    <scope>NUCLEOTIDE SEQUENCE [LARGE SCALE GENOMIC DNA]</scope>
    <source>
        <strain evidence="4 5">DSM 100346</strain>
    </source>
</reference>
<comment type="similarity">
    <text evidence="2">Belongs to the AB hydrolase superfamily. Bacterial non-heme haloperoxidase / perhydrolase family.</text>
</comment>
<comment type="caution">
    <text evidence="4">The sequence shown here is derived from an EMBL/GenBank/DDBJ whole genome shotgun (WGS) entry which is preliminary data.</text>
</comment>
<dbReference type="EMBL" id="QGDT01000013">
    <property type="protein sequence ID" value="PWJ55596.1"/>
    <property type="molecule type" value="Genomic_DNA"/>
</dbReference>
<sequence>MKLKIKTQGKKIRLNYVEIGAGQPGAGHPGAGHPGAGQPIVFIHGWPLSHKMWEPQLQYFADQGFRSIAYDRRGFGDSDAPSGSYDYDVLAEDLHRLILELDLKKVILCGFSMGGGEVIRYLTNYGSDRIDKIVLMGSIIPLVKKTDDNPDGVPEQALEDILEALKNNRVPFLEEFGKGFLNYDPHQGNVSEAMLKYYFSIAAHASPVATLGCAQAWAYTDFRPELANVTVPALIIHGSADGIVPIKTSGDQAARGIKNSQYVVVADGPHGLNLTHRDEVNEAMVRFLK</sequence>
<dbReference type="Gene3D" id="3.40.50.1820">
    <property type="entry name" value="alpha/beta hydrolase"/>
    <property type="match status" value="1"/>
</dbReference>
<keyword evidence="1" id="KW-0378">Hydrolase</keyword>
<dbReference type="PANTHER" id="PTHR43798">
    <property type="entry name" value="MONOACYLGLYCEROL LIPASE"/>
    <property type="match status" value="1"/>
</dbReference>
<name>A0A316ACT1_9BACT</name>
<accession>A0A316ACT1</accession>
<evidence type="ECO:0000313" key="4">
    <source>
        <dbReference type="EMBL" id="PWJ55596.1"/>
    </source>
</evidence>
<feature type="domain" description="AB hydrolase-1" evidence="3">
    <location>
        <begin position="39"/>
        <end position="276"/>
    </location>
</feature>
<dbReference type="Pfam" id="PF00561">
    <property type="entry name" value="Abhydrolase_1"/>
    <property type="match status" value="1"/>
</dbReference>
<evidence type="ECO:0000256" key="2">
    <source>
        <dbReference type="ARBA" id="ARBA00038128"/>
    </source>
</evidence>
<dbReference type="RefSeq" id="WP_109677141.1">
    <property type="nucleotide sequence ID" value="NZ_QGDT01000013.1"/>
</dbReference>
<dbReference type="AlphaFoldDB" id="A0A316ACT1"/>
<dbReference type="InterPro" id="IPR029058">
    <property type="entry name" value="AB_hydrolase_fold"/>
</dbReference>
<keyword evidence="5" id="KW-1185">Reference proteome</keyword>
<dbReference type="PRINTS" id="PR00111">
    <property type="entry name" value="ABHYDROLASE"/>
</dbReference>
<evidence type="ECO:0000259" key="3">
    <source>
        <dbReference type="Pfam" id="PF00561"/>
    </source>
</evidence>
<dbReference type="Proteomes" id="UP000245880">
    <property type="component" value="Unassembled WGS sequence"/>
</dbReference>
<dbReference type="FunFam" id="3.40.50.1820:FF:000205">
    <property type="entry name" value="Non-haem bromoperoxidase BPO-A2"/>
    <property type="match status" value="1"/>
</dbReference>
<dbReference type="PANTHER" id="PTHR43798:SF31">
    <property type="entry name" value="AB HYDROLASE SUPERFAMILY PROTEIN YCLE"/>
    <property type="match status" value="1"/>
</dbReference>
<dbReference type="SUPFAM" id="SSF53474">
    <property type="entry name" value="alpha/beta-Hydrolases"/>
    <property type="match status" value="1"/>
</dbReference>
<proteinExistence type="inferred from homology"/>
<dbReference type="GO" id="GO:0016020">
    <property type="term" value="C:membrane"/>
    <property type="evidence" value="ECO:0007669"/>
    <property type="project" value="TreeGrafter"/>
</dbReference>
<dbReference type="InterPro" id="IPR000639">
    <property type="entry name" value="Epox_hydrolase-like"/>
</dbReference>
<dbReference type="OrthoDB" id="9780932at2"/>
<evidence type="ECO:0000256" key="1">
    <source>
        <dbReference type="ARBA" id="ARBA00022801"/>
    </source>
</evidence>
<dbReference type="InterPro" id="IPR000073">
    <property type="entry name" value="AB_hydrolase_1"/>
</dbReference>
<protein>
    <submittedName>
        <fullName evidence="4">Pimeloyl-ACP methyl ester carboxylesterase</fullName>
    </submittedName>
</protein>
<evidence type="ECO:0000313" key="5">
    <source>
        <dbReference type="Proteomes" id="UP000245880"/>
    </source>
</evidence>
<dbReference type="InterPro" id="IPR050266">
    <property type="entry name" value="AB_hydrolase_sf"/>
</dbReference>
<dbReference type="GO" id="GO:0016787">
    <property type="term" value="F:hydrolase activity"/>
    <property type="evidence" value="ECO:0007669"/>
    <property type="project" value="UniProtKB-KW"/>
</dbReference>
<dbReference type="PRINTS" id="PR00412">
    <property type="entry name" value="EPOXHYDRLASE"/>
</dbReference>